<feature type="transmembrane region" description="Helical" evidence="1">
    <location>
        <begin position="249"/>
        <end position="267"/>
    </location>
</feature>
<sequence>MPKSEASAHVFEPQTLGGFISSISISVCKVLIFLNYFFSPFDHWIVGVRSWRPILDLVPKKFDPPKWTHFSCLMVWVLAPSVLFSVATLLRVPRRESLWSSYFIQAAVIIPTFVALIVVISIMQRSGAPVTTEGMDSITEHDGPSNSQLETPVALFTTLMLQLILAGFTNAALQQLSSSPPESMQSHLLLHQAVLLIILGFCKSNYAHRLLGSLVRPLNLPGLPSPPPLTPETLLTSFTVFGNKEQRSLILPIRWALVYVLIHLFPYRFSRPMISFSSLQDFDVKLSDPRDVFPSLPPNRGYRISGDYALFSFVCLIELVIGFVSKSLLLWLWMPLQQLKETGVWFRDLADKAGIVLDITRAMFQAARQGDWAAAKDVASAAYQDHIRGVSFVGFNIITIAFAVFIGYCFDWFNGYLARISAQL</sequence>
<feature type="transmembrane region" description="Helical" evidence="1">
    <location>
        <begin position="308"/>
        <end position="334"/>
    </location>
</feature>
<organism evidence="2 3">
    <name type="scientific">Aureobasidium pullulans</name>
    <name type="common">Black yeast</name>
    <name type="synonym">Pullularia pullulans</name>
    <dbReference type="NCBI Taxonomy" id="5580"/>
    <lineage>
        <taxon>Eukaryota</taxon>
        <taxon>Fungi</taxon>
        <taxon>Dikarya</taxon>
        <taxon>Ascomycota</taxon>
        <taxon>Pezizomycotina</taxon>
        <taxon>Dothideomycetes</taxon>
        <taxon>Dothideomycetidae</taxon>
        <taxon>Dothideales</taxon>
        <taxon>Saccotheciaceae</taxon>
        <taxon>Aureobasidium</taxon>
    </lineage>
</organism>
<feature type="transmembrane region" description="Helical" evidence="1">
    <location>
        <begin position="16"/>
        <end position="38"/>
    </location>
</feature>
<gene>
    <name evidence="2" type="ORF">D6D22_07179</name>
</gene>
<accession>A0A4S8XCP3</accession>
<protein>
    <submittedName>
        <fullName evidence="2">Uncharacterized protein</fullName>
    </submittedName>
</protein>
<feature type="transmembrane region" description="Helical" evidence="1">
    <location>
        <begin position="102"/>
        <end position="123"/>
    </location>
</feature>
<dbReference type="EMBL" id="QZAL01000119">
    <property type="protein sequence ID" value="THW37473.1"/>
    <property type="molecule type" value="Genomic_DNA"/>
</dbReference>
<evidence type="ECO:0000313" key="3">
    <source>
        <dbReference type="Proteomes" id="UP000310687"/>
    </source>
</evidence>
<reference evidence="2 3" key="1">
    <citation type="submission" date="2018-10" db="EMBL/GenBank/DDBJ databases">
        <title>Fifty Aureobasidium pullulans genomes reveal a recombining polyextremotolerant generalist.</title>
        <authorList>
            <person name="Gostincar C."/>
            <person name="Turk M."/>
            <person name="Zajc J."/>
            <person name="Gunde-Cimerman N."/>
        </authorList>
    </citation>
    <scope>NUCLEOTIDE SEQUENCE [LARGE SCALE GENOMIC DNA]</scope>
    <source>
        <strain evidence="2 3">EXF-11013</strain>
    </source>
</reference>
<comment type="caution">
    <text evidence="2">The sequence shown here is derived from an EMBL/GenBank/DDBJ whole genome shotgun (WGS) entry which is preliminary data.</text>
</comment>
<feature type="transmembrane region" description="Helical" evidence="1">
    <location>
        <begin position="67"/>
        <end position="90"/>
    </location>
</feature>
<keyword evidence="1" id="KW-0812">Transmembrane</keyword>
<evidence type="ECO:0000313" key="2">
    <source>
        <dbReference type="EMBL" id="THW37473.1"/>
    </source>
</evidence>
<name>A0A4S8XCP3_AURPU</name>
<dbReference type="Proteomes" id="UP000310687">
    <property type="component" value="Unassembled WGS sequence"/>
</dbReference>
<keyword evidence="1" id="KW-1133">Transmembrane helix</keyword>
<feature type="transmembrane region" description="Helical" evidence="1">
    <location>
        <begin position="390"/>
        <end position="410"/>
    </location>
</feature>
<evidence type="ECO:0000256" key="1">
    <source>
        <dbReference type="SAM" id="Phobius"/>
    </source>
</evidence>
<dbReference type="AlphaFoldDB" id="A0A4S8XCP3"/>
<keyword evidence="1" id="KW-0472">Membrane</keyword>
<proteinExistence type="predicted"/>